<dbReference type="InterPro" id="IPR013087">
    <property type="entry name" value="Znf_C2H2_type"/>
</dbReference>
<gene>
    <name evidence="3" type="primary">jg387</name>
    <name evidence="3" type="ORF">PAEG_LOCUS212</name>
</gene>
<dbReference type="Pfam" id="PF00096">
    <property type="entry name" value="zf-C2H2"/>
    <property type="match status" value="2"/>
</dbReference>
<dbReference type="OrthoDB" id="6910933at2759"/>
<sequence>NTAKSHGRWHNGVKSKCKYCDVEFSKLTSLLSHLRKKHPSDQVCALCGYSFIGERGLALHMQKKHQFDDLQVCIHGSD</sequence>
<protein>
    <submittedName>
        <fullName evidence="3">Jg387 protein</fullName>
    </submittedName>
</protein>
<keyword evidence="1" id="KW-0863">Zinc-finger</keyword>
<evidence type="ECO:0000259" key="2">
    <source>
        <dbReference type="PROSITE" id="PS50157"/>
    </source>
</evidence>
<reference evidence="3" key="1">
    <citation type="submission" date="2022-03" db="EMBL/GenBank/DDBJ databases">
        <authorList>
            <person name="Lindestad O."/>
        </authorList>
    </citation>
    <scope>NUCLEOTIDE SEQUENCE</scope>
</reference>
<dbReference type="PROSITE" id="PS50157">
    <property type="entry name" value="ZINC_FINGER_C2H2_2"/>
    <property type="match status" value="1"/>
</dbReference>
<feature type="domain" description="C2H2-type" evidence="2">
    <location>
        <begin position="15"/>
        <end position="43"/>
    </location>
</feature>
<accession>A0A8S4QE34</accession>
<feature type="non-terminal residue" evidence="3">
    <location>
        <position position="1"/>
    </location>
</feature>
<comment type="caution">
    <text evidence="3">The sequence shown here is derived from an EMBL/GenBank/DDBJ whole genome shotgun (WGS) entry which is preliminary data.</text>
</comment>
<keyword evidence="1" id="KW-0862">Zinc</keyword>
<proteinExistence type="predicted"/>
<evidence type="ECO:0000256" key="1">
    <source>
        <dbReference type="PROSITE-ProRule" id="PRU00042"/>
    </source>
</evidence>
<evidence type="ECO:0000313" key="4">
    <source>
        <dbReference type="Proteomes" id="UP000838756"/>
    </source>
</evidence>
<keyword evidence="4" id="KW-1185">Reference proteome</keyword>
<keyword evidence="1" id="KW-0479">Metal-binding</keyword>
<dbReference type="EMBL" id="CAKXAJ010000694">
    <property type="protein sequence ID" value="CAH2207592.1"/>
    <property type="molecule type" value="Genomic_DNA"/>
</dbReference>
<dbReference type="SUPFAM" id="SSF57667">
    <property type="entry name" value="beta-beta-alpha zinc fingers"/>
    <property type="match status" value="1"/>
</dbReference>
<dbReference type="PROSITE" id="PS00028">
    <property type="entry name" value="ZINC_FINGER_C2H2_1"/>
    <property type="match status" value="2"/>
</dbReference>
<organism evidence="3 4">
    <name type="scientific">Pararge aegeria aegeria</name>
    <dbReference type="NCBI Taxonomy" id="348720"/>
    <lineage>
        <taxon>Eukaryota</taxon>
        <taxon>Metazoa</taxon>
        <taxon>Ecdysozoa</taxon>
        <taxon>Arthropoda</taxon>
        <taxon>Hexapoda</taxon>
        <taxon>Insecta</taxon>
        <taxon>Pterygota</taxon>
        <taxon>Neoptera</taxon>
        <taxon>Endopterygota</taxon>
        <taxon>Lepidoptera</taxon>
        <taxon>Glossata</taxon>
        <taxon>Ditrysia</taxon>
        <taxon>Papilionoidea</taxon>
        <taxon>Nymphalidae</taxon>
        <taxon>Satyrinae</taxon>
        <taxon>Satyrini</taxon>
        <taxon>Parargina</taxon>
        <taxon>Pararge</taxon>
    </lineage>
</organism>
<dbReference type="InterPro" id="IPR036236">
    <property type="entry name" value="Znf_C2H2_sf"/>
</dbReference>
<dbReference type="AlphaFoldDB" id="A0A8S4QE34"/>
<name>A0A8S4QE34_9NEOP</name>
<evidence type="ECO:0000313" key="3">
    <source>
        <dbReference type="EMBL" id="CAH2207592.1"/>
    </source>
</evidence>
<dbReference type="GO" id="GO:0008270">
    <property type="term" value="F:zinc ion binding"/>
    <property type="evidence" value="ECO:0007669"/>
    <property type="project" value="UniProtKB-KW"/>
</dbReference>
<dbReference type="Proteomes" id="UP000838756">
    <property type="component" value="Unassembled WGS sequence"/>
</dbReference>
<dbReference type="Gene3D" id="3.30.160.60">
    <property type="entry name" value="Classic Zinc Finger"/>
    <property type="match status" value="1"/>
</dbReference>
<dbReference type="SMART" id="SM00355">
    <property type="entry name" value="ZnF_C2H2"/>
    <property type="match status" value="2"/>
</dbReference>